<gene>
    <name evidence="2" type="ORF">C8N45_11775</name>
</gene>
<evidence type="ECO:0000256" key="1">
    <source>
        <dbReference type="SAM" id="SignalP"/>
    </source>
</evidence>
<dbReference type="AlphaFoldDB" id="A0A2T6K7N9"/>
<feature type="signal peptide" evidence="1">
    <location>
        <begin position="1"/>
        <end position="27"/>
    </location>
</feature>
<accession>A0A2T6K7N9</accession>
<protein>
    <recommendedName>
        <fullName evidence="4">CHRD domain-containing protein</fullName>
    </recommendedName>
</protein>
<dbReference type="EMBL" id="QBUD01000017">
    <property type="protein sequence ID" value="PUB10730.1"/>
    <property type="molecule type" value="Genomic_DNA"/>
</dbReference>
<feature type="chain" id="PRO_5015663281" description="CHRD domain-containing protein" evidence="1">
    <location>
        <begin position="28"/>
        <end position="132"/>
    </location>
</feature>
<reference evidence="2 3" key="1">
    <citation type="submission" date="2018-04" db="EMBL/GenBank/DDBJ databases">
        <title>Genomic Encyclopedia of Archaeal and Bacterial Type Strains, Phase II (KMG-II): from individual species to whole genera.</title>
        <authorList>
            <person name="Goeker M."/>
        </authorList>
    </citation>
    <scope>NUCLEOTIDE SEQUENCE [LARGE SCALE GENOMIC DNA]</scope>
    <source>
        <strain evidence="2 3">DSM 29955</strain>
    </source>
</reference>
<keyword evidence="3" id="KW-1185">Reference proteome</keyword>
<name>A0A2T6K7N9_9RHOB</name>
<sequence length="132" mass="14547">MMIYFLPRLLGGWIILPLFLFASAAHADAKETQGWTDGIDFIAKRGVTIVETNEGPALIVLETAFDTDPTAQLLLRLGRDGQPDQRAHLGQLSMTKGLQVFEVPGQIDLNAFNEIHIINGRDGRHIGVAEIR</sequence>
<dbReference type="RefSeq" id="WP_114427875.1">
    <property type="nucleotide sequence ID" value="NZ_QBUD01000017.1"/>
</dbReference>
<evidence type="ECO:0000313" key="2">
    <source>
        <dbReference type="EMBL" id="PUB10730.1"/>
    </source>
</evidence>
<organism evidence="2 3">
    <name type="scientific">Yoonia sediminilitoris</name>
    <dbReference type="NCBI Taxonomy" id="1286148"/>
    <lineage>
        <taxon>Bacteria</taxon>
        <taxon>Pseudomonadati</taxon>
        <taxon>Pseudomonadota</taxon>
        <taxon>Alphaproteobacteria</taxon>
        <taxon>Rhodobacterales</taxon>
        <taxon>Paracoccaceae</taxon>
        <taxon>Yoonia</taxon>
    </lineage>
</organism>
<evidence type="ECO:0008006" key="4">
    <source>
        <dbReference type="Google" id="ProtNLM"/>
    </source>
</evidence>
<dbReference type="Proteomes" id="UP000244523">
    <property type="component" value="Unassembled WGS sequence"/>
</dbReference>
<comment type="caution">
    <text evidence="2">The sequence shown here is derived from an EMBL/GenBank/DDBJ whole genome shotgun (WGS) entry which is preliminary data.</text>
</comment>
<proteinExistence type="predicted"/>
<keyword evidence="1" id="KW-0732">Signal</keyword>
<evidence type="ECO:0000313" key="3">
    <source>
        <dbReference type="Proteomes" id="UP000244523"/>
    </source>
</evidence>